<evidence type="ECO:0000259" key="2">
    <source>
        <dbReference type="Pfam" id="PF13579"/>
    </source>
</evidence>
<sequence>MHGLNFSPEEIGIGKYSGEMVAELAAAGHEVVVVTTPPYYPRWKIGDGYSGMAYRREELRAASYEQLDEEKLVASGDPLVEGNAVDPPSSHSQLATRNLDLASRNSRLATGRPTTVIRCPLWVPGKVTGLKRVIHLASFGLSSIPVVLWKAISFRPDVVLTVEPAAMCMPTTWIASRLCGAKCWLHVQDFEVDAAFELGILKQPILKRMVLSVEAFLMRRFDRVSSISPNMLLKLVQKGVDEKRVVSFPNWVDCDAMKPLLWPGEVSEGKGSALRTKQVATEGSVSERSARERMDALRSEFLIPAEKVVALYAGNIGSKQGLELIVEAAKNAANSSLHYVICGTGASYDCLAEACHPLTNVQMLPVQPFEKFNDLMNCADIHLLPQKAGAADLVMPSKLTGMLATGRPVVACASQGTQIADVTSGRGMVVEPDDAVAFQMAIEKLAEDPALRVTLGKAAREYAVEHLSQESILGQFMEDLADLRDESCVATERMEPVGT</sequence>
<dbReference type="EMBL" id="JAJKFW010000022">
    <property type="protein sequence ID" value="MCC9642711.1"/>
    <property type="molecule type" value="Genomic_DNA"/>
</dbReference>
<reference evidence="3" key="1">
    <citation type="submission" date="2021-11" db="EMBL/GenBank/DDBJ databases">
        <title>Genome sequence.</title>
        <authorList>
            <person name="Sun Q."/>
        </authorList>
    </citation>
    <scope>NUCLEOTIDE SEQUENCE</scope>
    <source>
        <strain evidence="3">JC740</strain>
    </source>
</reference>
<dbReference type="InterPro" id="IPR028098">
    <property type="entry name" value="Glyco_trans_4-like_N"/>
</dbReference>
<evidence type="ECO:0000313" key="3">
    <source>
        <dbReference type="EMBL" id="MCC9642711.1"/>
    </source>
</evidence>
<accession>A0ABS8NGP4</accession>
<dbReference type="Gene3D" id="3.40.50.2000">
    <property type="entry name" value="Glycogen Phosphorylase B"/>
    <property type="match status" value="2"/>
</dbReference>
<dbReference type="SUPFAM" id="SSF53756">
    <property type="entry name" value="UDP-Glycosyltransferase/glycogen phosphorylase"/>
    <property type="match status" value="1"/>
</dbReference>
<dbReference type="Pfam" id="PF13579">
    <property type="entry name" value="Glyco_trans_4_4"/>
    <property type="match status" value="1"/>
</dbReference>
<proteinExistence type="predicted"/>
<dbReference type="PANTHER" id="PTHR45947">
    <property type="entry name" value="SULFOQUINOVOSYL TRANSFERASE SQD2"/>
    <property type="match status" value="1"/>
</dbReference>
<evidence type="ECO:0000259" key="1">
    <source>
        <dbReference type="Pfam" id="PF00534"/>
    </source>
</evidence>
<dbReference type="InterPro" id="IPR001296">
    <property type="entry name" value="Glyco_trans_1"/>
</dbReference>
<dbReference type="NCBIfam" id="NF007640">
    <property type="entry name" value="PRK10307.1"/>
    <property type="match status" value="1"/>
</dbReference>
<organism evidence="3 4">
    <name type="scientific">Rhodopirellula halodulae</name>
    <dbReference type="NCBI Taxonomy" id="2894198"/>
    <lineage>
        <taxon>Bacteria</taxon>
        <taxon>Pseudomonadati</taxon>
        <taxon>Planctomycetota</taxon>
        <taxon>Planctomycetia</taxon>
        <taxon>Pirellulales</taxon>
        <taxon>Pirellulaceae</taxon>
        <taxon>Rhodopirellula</taxon>
    </lineage>
</organism>
<protein>
    <submittedName>
        <fullName evidence="3">WcaI family glycosyltransferase</fullName>
    </submittedName>
</protein>
<feature type="domain" description="Glycosyl transferase family 1" evidence="1">
    <location>
        <begin position="296"/>
        <end position="461"/>
    </location>
</feature>
<dbReference type="Proteomes" id="UP001430306">
    <property type="component" value="Unassembled WGS sequence"/>
</dbReference>
<dbReference type="CDD" id="cd03794">
    <property type="entry name" value="GT4_WbuB-like"/>
    <property type="match status" value="1"/>
</dbReference>
<name>A0ABS8NGP4_9BACT</name>
<gene>
    <name evidence="3" type="ORF">LOC71_10520</name>
</gene>
<dbReference type="Pfam" id="PF00534">
    <property type="entry name" value="Glycos_transf_1"/>
    <property type="match status" value="1"/>
</dbReference>
<feature type="domain" description="Glycosyltransferase subfamily 4-like N-terminal" evidence="2">
    <location>
        <begin position="109"/>
        <end position="251"/>
    </location>
</feature>
<dbReference type="PANTHER" id="PTHR45947:SF3">
    <property type="entry name" value="SULFOQUINOVOSYL TRANSFERASE SQD2"/>
    <property type="match status" value="1"/>
</dbReference>
<keyword evidence="4" id="KW-1185">Reference proteome</keyword>
<evidence type="ECO:0000313" key="4">
    <source>
        <dbReference type="Proteomes" id="UP001430306"/>
    </source>
</evidence>
<dbReference type="InterPro" id="IPR050194">
    <property type="entry name" value="Glycosyltransferase_grp1"/>
</dbReference>
<comment type="caution">
    <text evidence="3">The sequence shown here is derived from an EMBL/GenBank/DDBJ whole genome shotgun (WGS) entry which is preliminary data.</text>
</comment>